<reference evidence="2" key="1">
    <citation type="submission" date="2011-01" db="EMBL/GenBank/DDBJ databases">
        <title>Complete sequence of chromosome of Thermovibrio ammonificans HB-1.</title>
        <authorList>
            <consortium name="US DOE Joint Genome Institute"/>
            <person name="Lucas S."/>
            <person name="Copeland A."/>
            <person name="Lapidus A."/>
            <person name="Cheng J.-F."/>
            <person name="Goodwin L."/>
            <person name="Pitluck S."/>
            <person name="Davenport K."/>
            <person name="Detter J.C."/>
            <person name="Han C."/>
            <person name="Tapia R."/>
            <person name="Land M."/>
            <person name="Hauser L."/>
            <person name="Kyrpides N."/>
            <person name="Ivanova N."/>
            <person name="Ovchinnikova G."/>
            <person name="Vetriani C."/>
            <person name="Woyke T."/>
        </authorList>
    </citation>
    <scope>NUCLEOTIDE SEQUENCE [LARGE SCALE GENOMIC DNA]</scope>
    <source>
        <strain evidence="2">HB-1</strain>
    </source>
</reference>
<dbReference type="Gene3D" id="1.10.287.500">
    <property type="entry name" value="Helix hairpin bin"/>
    <property type="match status" value="1"/>
</dbReference>
<feature type="coiled-coil region" evidence="1">
    <location>
        <begin position="142"/>
        <end position="169"/>
    </location>
</feature>
<evidence type="ECO:0000256" key="1">
    <source>
        <dbReference type="SAM" id="Coils"/>
    </source>
</evidence>
<proteinExistence type="predicted"/>
<dbReference type="RefSeq" id="WP_013537601.1">
    <property type="nucleotide sequence ID" value="NC_014926.1"/>
</dbReference>
<dbReference type="OrthoDB" id="15333at2"/>
<protein>
    <submittedName>
        <fullName evidence="2">Myosin-2 heavy chain, non muscle</fullName>
    </submittedName>
</protein>
<keyword evidence="3" id="KW-1185">Reference proteome</keyword>
<organism evidence="2 3">
    <name type="scientific">Thermovibrio ammonificans (strain DSM 15698 / JCM 12110 / HB-1)</name>
    <dbReference type="NCBI Taxonomy" id="648996"/>
    <lineage>
        <taxon>Bacteria</taxon>
        <taxon>Pseudomonadati</taxon>
        <taxon>Aquificota</taxon>
        <taxon>Aquificia</taxon>
        <taxon>Desulfurobacteriales</taxon>
        <taxon>Desulfurobacteriaceae</taxon>
        <taxon>Thermovibrio</taxon>
    </lineage>
</organism>
<dbReference type="HOGENOM" id="CLU_1515571_0_0_0"/>
<dbReference type="SUPFAM" id="SSF75708">
    <property type="entry name" value="Chemotaxis phosphatase CheZ"/>
    <property type="match status" value="1"/>
</dbReference>
<dbReference type="AlphaFoldDB" id="E8T6N1"/>
<gene>
    <name evidence="2" type="ordered locus">Theam_0848</name>
</gene>
<dbReference type="STRING" id="648996.Theam_0848"/>
<evidence type="ECO:0000313" key="3">
    <source>
        <dbReference type="Proteomes" id="UP000006362"/>
    </source>
</evidence>
<name>E8T6N1_THEA1</name>
<dbReference type="EMBL" id="CP002444">
    <property type="protein sequence ID" value="ADU96815.1"/>
    <property type="molecule type" value="Genomic_DNA"/>
</dbReference>
<evidence type="ECO:0000313" key="2">
    <source>
        <dbReference type="EMBL" id="ADU96815.1"/>
    </source>
</evidence>
<dbReference type="Proteomes" id="UP000006362">
    <property type="component" value="Chromosome"/>
</dbReference>
<keyword evidence="1" id="KW-0175">Coiled coil</keyword>
<sequence>MEKSLLDELKELLNLVESFKSEISKVSAHHKGFKAVNQHIDTAISESEEATKKLIDLIGNSLEELQKGIELAGNLKGEEAQKLTSILTTTLNNLMTALTLLEFQDILAQRLLKVKNFLSELEKSILKIALLAGLEDKPQEEQEEIQKKIEELEWKKEVTQEDVDQIMKQFGL</sequence>
<dbReference type="KEGG" id="tam:Theam_0848"/>
<dbReference type="eggNOG" id="COG3143">
    <property type="taxonomic scope" value="Bacteria"/>
</dbReference>
<accession>E8T6N1</accession>